<gene>
    <name evidence="2" type="ORF">CU103_25110</name>
</gene>
<evidence type="ECO:0000313" key="3">
    <source>
        <dbReference type="Proteomes" id="UP000241764"/>
    </source>
</evidence>
<dbReference type="RefSeq" id="WP_106666760.1">
    <property type="nucleotide sequence ID" value="NZ_PGGM01000015.1"/>
</dbReference>
<protein>
    <submittedName>
        <fullName evidence="2">Uncharacterized protein</fullName>
    </submittedName>
</protein>
<evidence type="ECO:0000256" key="1">
    <source>
        <dbReference type="SAM" id="SignalP"/>
    </source>
</evidence>
<proteinExistence type="predicted"/>
<organism evidence="2 3">
    <name type="scientific">Phyllobacterium sophorae</name>
    <dbReference type="NCBI Taxonomy" id="1520277"/>
    <lineage>
        <taxon>Bacteria</taxon>
        <taxon>Pseudomonadati</taxon>
        <taxon>Pseudomonadota</taxon>
        <taxon>Alphaproteobacteria</taxon>
        <taxon>Hyphomicrobiales</taxon>
        <taxon>Phyllobacteriaceae</taxon>
        <taxon>Phyllobacterium</taxon>
    </lineage>
</organism>
<dbReference type="AlphaFoldDB" id="A0A2P7B327"/>
<reference evidence="3" key="1">
    <citation type="submission" date="2017-11" db="EMBL/GenBank/DDBJ databases">
        <authorList>
            <person name="Kuznetsova I."/>
            <person name="Sazanova A."/>
            <person name="Chirak E."/>
            <person name="Safronova V."/>
            <person name="Willems A."/>
        </authorList>
    </citation>
    <scope>NUCLEOTIDE SEQUENCE [LARGE SCALE GENOMIC DNA]</scope>
    <source>
        <strain evidence="3">CCBAU 03422</strain>
    </source>
</reference>
<dbReference type="Proteomes" id="UP000241764">
    <property type="component" value="Unassembled WGS sequence"/>
</dbReference>
<keyword evidence="1" id="KW-0732">Signal</keyword>
<feature type="chain" id="PRO_5015190927" evidence="1">
    <location>
        <begin position="25"/>
        <end position="99"/>
    </location>
</feature>
<name>A0A2P7B327_9HYPH</name>
<feature type="signal peptide" evidence="1">
    <location>
        <begin position="1"/>
        <end position="24"/>
    </location>
</feature>
<dbReference type="EMBL" id="PGGM01000015">
    <property type="protein sequence ID" value="PSH60851.1"/>
    <property type="molecule type" value="Genomic_DNA"/>
</dbReference>
<accession>A0A2P7B327</accession>
<keyword evidence="3" id="KW-1185">Reference proteome</keyword>
<comment type="caution">
    <text evidence="2">The sequence shown here is derived from an EMBL/GenBank/DDBJ whole genome shotgun (WGS) entry which is preliminary data.</text>
</comment>
<evidence type="ECO:0000313" key="2">
    <source>
        <dbReference type="EMBL" id="PSH60851.1"/>
    </source>
</evidence>
<sequence length="99" mass="10698">MFTRRLLCANALLGQALTFSPSGAAQDKIALRVAAAASVIADADKFEETDPTIKVEIDATQRDYKALEEATLRDSVTGHLADASILFDPRRFGSGERTQ</sequence>